<keyword evidence="8" id="KW-0408">Iron</keyword>
<evidence type="ECO:0000256" key="5">
    <source>
        <dbReference type="ARBA" id="ARBA00004892"/>
    </source>
</evidence>
<evidence type="ECO:0000256" key="4">
    <source>
        <dbReference type="ARBA" id="ARBA00002713"/>
    </source>
</evidence>
<dbReference type="EC" id="4.2.1.8" evidence="7"/>
<evidence type="ECO:0000256" key="9">
    <source>
        <dbReference type="ARBA" id="ARBA00023211"/>
    </source>
</evidence>
<keyword evidence="10 11" id="KW-0456">Lyase</keyword>
<evidence type="ECO:0000313" key="11">
    <source>
        <dbReference type="EMBL" id="MFC7192226.1"/>
    </source>
</evidence>
<dbReference type="GO" id="GO:0008927">
    <property type="term" value="F:mannonate dehydratase activity"/>
    <property type="evidence" value="ECO:0007669"/>
    <property type="project" value="UniProtKB-EC"/>
</dbReference>
<protein>
    <recommendedName>
        <fullName evidence="7">mannonate dehydratase</fullName>
        <ecNumber evidence="7">4.2.1.8</ecNumber>
    </recommendedName>
</protein>
<evidence type="ECO:0000256" key="7">
    <source>
        <dbReference type="ARBA" id="ARBA00012927"/>
    </source>
</evidence>
<dbReference type="PANTHER" id="PTHR30387:SF2">
    <property type="entry name" value="MANNONATE DEHYDRATASE"/>
    <property type="match status" value="1"/>
</dbReference>
<dbReference type="Gene3D" id="3.20.20.150">
    <property type="entry name" value="Divalent-metal-dependent TIM barrel enzymes"/>
    <property type="match status" value="1"/>
</dbReference>
<dbReference type="PANTHER" id="PTHR30387">
    <property type="entry name" value="MANNONATE DEHYDRATASE"/>
    <property type="match status" value="1"/>
</dbReference>
<dbReference type="GeneID" id="76201893"/>
<evidence type="ECO:0000256" key="2">
    <source>
        <dbReference type="ARBA" id="ARBA00001936"/>
    </source>
</evidence>
<comment type="pathway">
    <text evidence="5">Carbohydrate metabolism; pentose and glucuronate interconversion.</text>
</comment>
<comment type="cofactor">
    <cofactor evidence="3">
        <name>Fe(2+)</name>
        <dbReference type="ChEBI" id="CHEBI:29033"/>
    </cofactor>
</comment>
<dbReference type="InterPro" id="IPR004628">
    <property type="entry name" value="Man_deHydtase"/>
</dbReference>
<comment type="function">
    <text evidence="4">Catalyzes the dehydration of D-mannonate.</text>
</comment>
<accession>A0ABD5YXY0</accession>
<evidence type="ECO:0000256" key="10">
    <source>
        <dbReference type="ARBA" id="ARBA00023239"/>
    </source>
</evidence>
<dbReference type="AlphaFoldDB" id="A0ABD5YXY0"/>
<dbReference type="Proteomes" id="UP001596417">
    <property type="component" value="Unassembled WGS sequence"/>
</dbReference>
<evidence type="ECO:0000256" key="1">
    <source>
        <dbReference type="ARBA" id="ARBA00001794"/>
    </source>
</evidence>
<organism evidence="11 12">
    <name type="scientific">Halocatena marina</name>
    <dbReference type="NCBI Taxonomy" id="2934937"/>
    <lineage>
        <taxon>Archaea</taxon>
        <taxon>Methanobacteriati</taxon>
        <taxon>Methanobacteriota</taxon>
        <taxon>Stenosarchaea group</taxon>
        <taxon>Halobacteria</taxon>
        <taxon>Halobacteriales</taxon>
        <taxon>Natronomonadaceae</taxon>
        <taxon>Halocatena</taxon>
    </lineage>
</organism>
<reference evidence="11 12" key="1">
    <citation type="journal article" date="2019" name="Int. J. Syst. Evol. Microbiol.">
        <title>The Global Catalogue of Microorganisms (GCM) 10K type strain sequencing project: providing services to taxonomists for standard genome sequencing and annotation.</title>
        <authorList>
            <consortium name="The Broad Institute Genomics Platform"/>
            <consortium name="The Broad Institute Genome Sequencing Center for Infectious Disease"/>
            <person name="Wu L."/>
            <person name="Ma J."/>
        </authorList>
    </citation>
    <scope>NUCLEOTIDE SEQUENCE [LARGE SCALE GENOMIC DNA]</scope>
    <source>
        <strain evidence="11 12">RDMS1</strain>
    </source>
</reference>
<comment type="cofactor">
    <cofactor evidence="2">
        <name>Mn(2+)</name>
        <dbReference type="ChEBI" id="CHEBI:29035"/>
    </cofactor>
</comment>
<evidence type="ECO:0000256" key="3">
    <source>
        <dbReference type="ARBA" id="ARBA00001954"/>
    </source>
</evidence>
<evidence type="ECO:0000313" key="12">
    <source>
        <dbReference type="Proteomes" id="UP001596417"/>
    </source>
</evidence>
<keyword evidence="12" id="KW-1185">Reference proteome</keyword>
<evidence type="ECO:0000256" key="6">
    <source>
        <dbReference type="ARBA" id="ARBA00007389"/>
    </source>
</evidence>
<comment type="similarity">
    <text evidence="6">Belongs to the mannonate dehydratase family.</text>
</comment>
<dbReference type="SUPFAM" id="SSF51658">
    <property type="entry name" value="Xylose isomerase-like"/>
    <property type="match status" value="1"/>
</dbReference>
<gene>
    <name evidence="11" type="ORF">ACFQL7_22010</name>
</gene>
<comment type="catalytic activity">
    <reaction evidence="1">
        <text>D-mannonate = 2-dehydro-3-deoxy-D-gluconate + H2O</text>
        <dbReference type="Rhea" id="RHEA:20097"/>
        <dbReference type="ChEBI" id="CHEBI:15377"/>
        <dbReference type="ChEBI" id="CHEBI:17767"/>
        <dbReference type="ChEBI" id="CHEBI:57990"/>
        <dbReference type="EC" id="4.2.1.8"/>
    </reaction>
</comment>
<comment type="caution">
    <text evidence="11">The sequence shown here is derived from an EMBL/GenBank/DDBJ whole genome shotgun (WGS) entry which is preliminary data.</text>
</comment>
<dbReference type="RefSeq" id="WP_264556293.1">
    <property type="nucleotide sequence ID" value="NZ_CP109980.1"/>
</dbReference>
<sequence>MPNDSQAQLMRAEWNELPMRVGVGQLRKPDPEYLRFLKQIGVNDVIFNFYEYDYEDATADDHPLTGTKEFSYEGLLELRERVADAGLRLHAIENVPKSFYDKVMLGKEGREEQIEHMKNTLRNMADAGIPIFGYHFNPGTVYSTGRSPVRGGASGRQFHLDAVENGLILDREYTEAELWENYEYFVTELLPVAEENGLKMCLHPNDPPVEELRGLPQLFRDFDSFKRAMDIEPSEYHGLEFCLGCWSEMGEDLDEVIRYFGGRDELFYIHFRDVIGTVPAFTETFVDDPEGNFDTYEILELLFEVGFEGVIIPDHVPQIVEETDGRNGRSLTVGYLNGMIESIRRQRLH</sequence>
<dbReference type="Pfam" id="PF03786">
    <property type="entry name" value="UxuA"/>
    <property type="match status" value="2"/>
</dbReference>
<evidence type="ECO:0000256" key="8">
    <source>
        <dbReference type="ARBA" id="ARBA00023004"/>
    </source>
</evidence>
<keyword evidence="9" id="KW-0464">Manganese</keyword>
<dbReference type="InterPro" id="IPR036237">
    <property type="entry name" value="Xyl_isomerase-like_sf"/>
</dbReference>
<dbReference type="EMBL" id="JBHTAX010000004">
    <property type="protein sequence ID" value="MFC7192226.1"/>
    <property type="molecule type" value="Genomic_DNA"/>
</dbReference>
<name>A0ABD5YXY0_9EURY</name>
<proteinExistence type="inferred from homology"/>